<keyword evidence="2" id="KW-0479">Metal-binding</keyword>
<gene>
    <name evidence="5" type="ORF">BU16DRAFT_531662</name>
</gene>
<feature type="domain" description="CENP-V/GFA" evidence="4">
    <location>
        <begin position="11"/>
        <end position="127"/>
    </location>
</feature>
<dbReference type="PANTHER" id="PTHR28620">
    <property type="entry name" value="CENTROMERE PROTEIN V"/>
    <property type="match status" value="1"/>
</dbReference>
<name>A0A6A6QBG7_9PEZI</name>
<comment type="similarity">
    <text evidence="1">Belongs to the Gfa family.</text>
</comment>
<dbReference type="InterPro" id="IPR011057">
    <property type="entry name" value="Mss4-like_sf"/>
</dbReference>
<dbReference type="GO" id="GO:0046872">
    <property type="term" value="F:metal ion binding"/>
    <property type="evidence" value="ECO:0007669"/>
    <property type="project" value="UniProtKB-KW"/>
</dbReference>
<evidence type="ECO:0000256" key="3">
    <source>
        <dbReference type="ARBA" id="ARBA00022833"/>
    </source>
</evidence>
<evidence type="ECO:0000256" key="2">
    <source>
        <dbReference type="ARBA" id="ARBA00022723"/>
    </source>
</evidence>
<dbReference type="AlphaFoldDB" id="A0A6A6QBG7"/>
<dbReference type="InterPro" id="IPR052355">
    <property type="entry name" value="CENP-V-like"/>
</dbReference>
<keyword evidence="6" id="KW-1185">Reference proteome</keyword>
<sequence>MPTTPPPSHTYPASCHCGDVQYTVTLSPPLVDPTREVFECNCSICTRNGYLLVYAKHETVVFTAGEESLQRYTFAKERVAHFFCPRCGSSLFAQSCDPSFKPMDIKAVNVRQFHDLDLTRLRIRGVDGRSV</sequence>
<dbReference type="SUPFAM" id="SSF51316">
    <property type="entry name" value="Mss4-like"/>
    <property type="match status" value="1"/>
</dbReference>
<dbReference type="OrthoDB" id="2993351at2759"/>
<dbReference type="EMBL" id="MU004199">
    <property type="protein sequence ID" value="KAF2489340.1"/>
    <property type="molecule type" value="Genomic_DNA"/>
</dbReference>
<organism evidence="5 6">
    <name type="scientific">Lophium mytilinum</name>
    <dbReference type="NCBI Taxonomy" id="390894"/>
    <lineage>
        <taxon>Eukaryota</taxon>
        <taxon>Fungi</taxon>
        <taxon>Dikarya</taxon>
        <taxon>Ascomycota</taxon>
        <taxon>Pezizomycotina</taxon>
        <taxon>Dothideomycetes</taxon>
        <taxon>Pleosporomycetidae</taxon>
        <taxon>Mytilinidiales</taxon>
        <taxon>Mytilinidiaceae</taxon>
        <taxon>Lophium</taxon>
    </lineage>
</organism>
<dbReference type="Pfam" id="PF04828">
    <property type="entry name" value="GFA"/>
    <property type="match status" value="1"/>
</dbReference>
<dbReference type="Proteomes" id="UP000799750">
    <property type="component" value="Unassembled WGS sequence"/>
</dbReference>
<protein>
    <recommendedName>
        <fullName evidence="4">CENP-V/GFA domain-containing protein</fullName>
    </recommendedName>
</protein>
<dbReference type="Gene3D" id="2.170.150.70">
    <property type="match status" value="1"/>
</dbReference>
<reference evidence="5" key="1">
    <citation type="journal article" date="2020" name="Stud. Mycol.">
        <title>101 Dothideomycetes genomes: a test case for predicting lifestyles and emergence of pathogens.</title>
        <authorList>
            <person name="Haridas S."/>
            <person name="Albert R."/>
            <person name="Binder M."/>
            <person name="Bloem J."/>
            <person name="Labutti K."/>
            <person name="Salamov A."/>
            <person name="Andreopoulos B."/>
            <person name="Baker S."/>
            <person name="Barry K."/>
            <person name="Bills G."/>
            <person name="Bluhm B."/>
            <person name="Cannon C."/>
            <person name="Castanera R."/>
            <person name="Culley D."/>
            <person name="Daum C."/>
            <person name="Ezra D."/>
            <person name="Gonzalez J."/>
            <person name="Henrissat B."/>
            <person name="Kuo A."/>
            <person name="Liang C."/>
            <person name="Lipzen A."/>
            <person name="Lutzoni F."/>
            <person name="Magnuson J."/>
            <person name="Mondo S."/>
            <person name="Nolan M."/>
            <person name="Ohm R."/>
            <person name="Pangilinan J."/>
            <person name="Park H.-J."/>
            <person name="Ramirez L."/>
            <person name="Alfaro M."/>
            <person name="Sun H."/>
            <person name="Tritt A."/>
            <person name="Yoshinaga Y."/>
            <person name="Zwiers L.-H."/>
            <person name="Turgeon B."/>
            <person name="Goodwin S."/>
            <person name="Spatafora J."/>
            <person name="Crous P."/>
            <person name="Grigoriev I."/>
        </authorList>
    </citation>
    <scope>NUCLEOTIDE SEQUENCE</scope>
    <source>
        <strain evidence="5">CBS 269.34</strain>
    </source>
</reference>
<evidence type="ECO:0000256" key="1">
    <source>
        <dbReference type="ARBA" id="ARBA00005495"/>
    </source>
</evidence>
<evidence type="ECO:0000259" key="4">
    <source>
        <dbReference type="PROSITE" id="PS51891"/>
    </source>
</evidence>
<proteinExistence type="inferred from homology"/>
<evidence type="ECO:0000313" key="5">
    <source>
        <dbReference type="EMBL" id="KAF2489340.1"/>
    </source>
</evidence>
<evidence type="ECO:0000313" key="6">
    <source>
        <dbReference type="Proteomes" id="UP000799750"/>
    </source>
</evidence>
<dbReference type="GO" id="GO:0016846">
    <property type="term" value="F:carbon-sulfur lyase activity"/>
    <property type="evidence" value="ECO:0007669"/>
    <property type="project" value="InterPro"/>
</dbReference>
<accession>A0A6A6QBG7</accession>
<dbReference type="PROSITE" id="PS51891">
    <property type="entry name" value="CENP_V_GFA"/>
    <property type="match status" value="1"/>
</dbReference>
<keyword evidence="3" id="KW-0862">Zinc</keyword>
<dbReference type="PANTHER" id="PTHR28620:SF1">
    <property type="entry name" value="CENP-V_GFA DOMAIN-CONTAINING PROTEIN"/>
    <property type="match status" value="1"/>
</dbReference>
<dbReference type="InterPro" id="IPR006913">
    <property type="entry name" value="CENP-V/GFA"/>
</dbReference>